<dbReference type="FunFam" id="2.170.130.10:FF:000008">
    <property type="entry name" value="SusC/RagA family TonB-linked outer membrane protein"/>
    <property type="match status" value="1"/>
</dbReference>
<evidence type="ECO:0000256" key="4">
    <source>
        <dbReference type="ARBA" id="ARBA00022692"/>
    </source>
</evidence>
<dbReference type="InterPro" id="IPR023996">
    <property type="entry name" value="TonB-dep_OMP_SusC/RagA"/>
</dbReference>
<evidence type="ECO:0000256" key="3">
    <source>
        <dbReference type="ARBA" id="ARBA00022452"/>
    </source>
</evidence>
<dbReference type="NCBIfam" id="TIGR04057">
    <property type="entry name" value="SusC_RagA_signa"/>
    <property type="match status" value="1"/>
</dbReference>
<evidence type="ECO:0000259" key="11">
    <source>
        <dbReference type="Pfam" id="PF07715"/>
    </source>
</evidence>
<dbReference type="SUPFAM" id="SSF56935">
    <property type="entry name" value="Porins"/>
    <property type="match status" value="1"/>
</dbReference>
<dbReference type="PROSITE" id="PS52016">
    <property type="entry name" value="TONB_DEPENDENT_REC_3"/>
    <property type="match status" value="1"/>
</dbReference>
<dbReference type="InterPro" id="IPR037066">
    <property type="entry name" value="Plug_dom_sf"/>
</dbReference>
<evidence type="ECO:0000256" key="2">
    <source>
        <dbReference type="ARBA" id="ARBA00022448"/>
    </source>
</evidence>
<dbReference type="AlphaFoldDB" id="A0A1B1Y5P8"/>
<evidence type="ECO:0000256" key="5">
    <source>
        <dbReference type="ARBA" id="ARBA00023077"/>
    </source>
</evidence>
<dbReference type="Pfam" id="PF13715">
    <property type="entry name" value="CarbopepD_reg_2"/>
    <property type="match status" value="1"/>
</dbReference>
<evidence type="ECO:0000313" key="13">
    <source>
        <dbReference type="Proteomes" id="UP000092967"/>
    </source>
</evidence>
<accession>A0A1B1Y5P8</accession>
<dbReference type="InterPro" id="IPR023997">
    <property type="entry name" value="TonB-dep_OMP_SusC/RagA_CS"/>
</dbReference>
<dbReference type="SUPFAM" id="SSF49464">
    <property type="entry name" value="Carboxypeptidase regulatory domain-like"/>
    <property type="match status" value="1"/>
</dbReference>
<dbReference type="Pfam" id="PF00593">
    <property type="entry name" value="TonB_dep_Rec_b-barrel"/>
    <property type="match status" value="1"/>
</dbReference>
<dbReference type="NCBIfam" id="TIGR04056">
    <property type="entry name" value="OMP_RagA_SusC"/>
    <property type="match status" value="1"/>
</dbReference>
<dbReference type="Pfam" id="PF07715">
    <property type="entry name" value="Plug"/>
    <property type="match status" value="1"/>
</dbReference>
<evidence type="ECO:0000256" key="1">
    <source>
        <dbReference type="ARBA" id="ARBA00004571"/>
    </source>
</evidence>
<dbReference type="STRING" id="1790137.AXE80_07395"/>
<protein>
    <submittedName>
        <fullName evidence="12">SusC/RagA family TonB-linked outer membrane protein</fullName>
    </submittedName>
</protein>
<dbReference type="InterPro" id="IPR036942">
    <property type="entry name" value="Beta-barrel_TonB_sf"/>
</dbReference>
<proteinExistence type="inferred from homology"/>
<keyword evidence="3 8" id="KW-1134">Transmembrane beta strand</keyword>
<dbReference type="Gene3D" id="2.40.170.20">
    <property type="entry name" value="TonB-dependent receptor, beta-barrel domain"/>
    <property type="match status" value="1"/>
</dbReference>
<keyword evidence="7 8" id="KW-0998">Cell outer membrane</keyword>
<gene>
    <name evidence="12" type="ORF">AXE80_07395</name>
</gene>
<feature type="domain" description="TonB-dependent receptor-like beta-barrel" evidence="10">
    <location>
        <begin position="428"/>
        <end position="800"/>
    </location>
</feature>
<dbReference type="GO" id="GO:0009279">
    <property type="term" value="C:cell outer membrane"/>
    <property type="evidence" value="ECO:0007669"/>
    <property type="project" value="UniProtKB-SubCell"/>
</dbReference>
<evidence type="ECO:0000259" key="10">
    <source>
        <dbReference type="Pfam" id="PF00593"/>
    </source>
</evidence>
<dbReference type="Proteomes" id="UP000092967">
    <property type="component" value="Chromosome"/>
</dbReference>
<feature type="domain" description="TonB-dependent receptor plug" evidence="11">
    <location>
        <begin position="101"/>
        <end position="224"/>
    </location>
</feature>
<evidence type="ECO:0000256" key="9">
    <source>
        <dbReference type="RuleBase" id="RU003357"/>
    </source>
</evidence>
<dbReference type="InterPro" id="IPR000531">
    <property type="entry name" value="Beta-barrel_TonB"/>
</dbReference>
<organism evidence="12 13">
    <name type="scientific">Wenyingzhuangia fucanilytica</name>
    <dbReference type="NCBI Taxonomy" id="1790137"/>
    <lineage>
        <taxon>Bacteria</taxon>
        <taxon>Pseudomonadati</taxon>
        <taxon>Bacteroidota</taxon>
        <taxon>Flavobacteriia</taxon>
        <taxon>Flavobacteriales</taxon>
        <taxon>Flavobacteriaceae</taxon>
        <taxon>Wenyingzhuangia</taxon>
    </lineage>
</organism>
<evidence type="ECO:0000256" key="6">
    <source>
        <dbReference type="ARBA" id="ARBA00023136"/>
    </source>
</evidence>
<evidence type="ECO:0000313" key="12">
    <source>
        <dbReference type="EMBL" id="ANW96111.1"/>
    </source>
</evidence>
<evidence type="ECO:0000256" key="7">
    <source>
        <dbReference type="ARBA" id="ARBA00023237"/>
    </source>
</evidence>
<keyword evidence="4 8" id="KW-0812">Transmembrane</keyword>
<keyword evidence="5 9" id="KW-0798">TonB box</keyword>
<comment type="similarity">
    <text evidence="8 9">Belongs to the TonB-dependent receptor family.</text>
</comment>
<dbReference type="InterPro" id="IPR008969">
    <property type="entry name" value="CarboxyPept-like_regulatory"/>
</dbReference>
<keyword evidence="2 8" id="KW-0813">Transport</keyword>
<keyword evidence="6 8" id="KW-0472">Membrane</keyword>
<comment type="subcellular location">
    <subcellularLocation>
        <location evidence="1 8">Cell outer membrane</location>
        <topology evidence="1 8">Multi-pass membrane protein</topology>
    </subcellularLocation>
</comment>
<keyword evidence="13" id="KW-1185">Reference proteome</keyword>
<dbReference type="InterPro" id="IPR039426">
    <property type="entry name" value="TonB-dep_rcpt-like"/>
</dbReference>
<sequence length="1053" mass="115610">MLSISVFSQVKTITGKVTDEFGEPIVGASLFIKQTSKGSLTDFDGFYSIKAKRGDIIIFSYLGAESNTAIVGDSNVINVTLKKSAEELEEVVVVGYGAVKKSDLTGSVSSVKAEDIMKTQSISLDNALAGRAAGVIVTSNSGTPGAGANITIRGISTISSSEPLYVIDGIPMENESLDVLSADTTGGDSMSPLSLISPEDIESIEILKDASATAIYGSRGSNGVVLVTTKTGVAGKGVVAVSHNYSIGTIPHPTPLLNANEFVLLDNELSRNSGTALVNPELLADAQAGKLKTTDWLSTVTSPSITKTSNLSFSGGNKDLRYLISTNFLDSKGMISNTDFKRIQTRINLDATVSEKVKVGTRITYAYVDSDSQSTNVGQNADGFGVGNIIRRVLEADPTKDIYQTIEPDEEDLIENPDAEPVIVNPLDYLQNNSWNTKQYQLLGSMYLNYRFSKSLYFKTSFNYQNRYSKQRFYQNREVRPGQLTRFLGWAKTGDSQNESISNSNELHFDTKFGKHQINSILGQSIEYRSSDRVTTDHRGFPNDFLTFYAPKTADTFFGDTVDFSESQLLSYFGRINYTYNKKYLFTLTGRYDGSSKFAINNKWAFFPAGAFAYKLSEEEFMKNIPEISQAKFRVSYGKTGNQSVRSFQSLSTLDPDTYVVGDGAGGETTTTVYYSSQIPNPNLKWESTNQFDVGLDLAFFKNRVTLTTDYYSKVTSDLLFNSNKVPAQSGQSNFVRNFGTIRSKGFELDLGLRVINNKNFSWNFKGNFSVGEARIDDLTTDLAVGQTLAGVAGDGTQRLINGDKVGTFYGFKRAGIAQFDDFVEFQGLSNADQINLYNSDRTASYTYIPRADGALLYNEANPSPGQQLFYDTNGKDGITEDDKVAIGNAQADMMFGIKNDFKIGNVDFSFFLDGQLGQEIANITNVRLLTFTGSRNASAVVKDSWSPENQNSDFPKLGSVARVFNDMYVENGSFVRLQNITIGYSFPKKVIAKMLLTSLRLNASLNNVYTFTNYSGFSPDVSAYGRNNLSLGHDRSGYPNTRRFVVGLNLSF</sequence>
<evidence type="ECO:0000256" key="8">
    <source>
        <dbReference type="PROSITE-ProRule" id="PRU01360"/>
    </source>
</evidence>
<dbReference type="Gene3D" id="2.170.130.10">
    <property type="entry name" value="TonB-dependent receptor, plug domain"/>
    <property type="match status" value="1"/>
</dbReference>
<dbReference type="KEGG" id="wfu:AXE80_07395"/>
<dbReference type="InterPro" id="IPR012910">
    <property type="entry name" value="Plug_dom"/>
</dbReference>
<name>A0A1B1Y5P8_9FLAO</name>
<dbReference type="EMBL" id="CP014224">
    <property type="protein sequence ID" value="ANW96111.1"/>
    <property type="molecule type" value="Genomic_DNA"/>
</dbReference>
<reference evidence="12 13" key="1">
    <citation type="submission" date="2016-02" db="EMBL/GenBank/DDBJ databases">
        <authorList>
            <person name="Wen L."/>
            <person name="He K."/>
            <person name="Yang H."/>
        </authorList>
    </citation>
    <scope>NUCLEOTIDE SEQUENCE [LARGE SCALE GENOMIC DNA]</scope>
    <source>
        <strain evidence="12 13">CZ1127</strain>
    </source>
</reference>